<dbReference type="Pfam" id="PF04404">
    <property type="entry name" value="ERF"/>
    <property type="match status" value="1"/>
</dbReference>
<dbReference type="AlphaFoldDB" id="A0A5P8M3Y9"/>
<evidence type="ECO:0000313" key="2">
    <source>
        <dbReference type="EMBL" id="QFR23200.1"/>
    </source>
</evidence>
<feature type="region of interest" description="Disordered" evidence="1">
    <location>
        <begin position="131"/>
        <end position="159"/>
    </location>
</feature>
<evidence type="ECO:0000256" key="1">
    <source>
        <dbReference type="SAM" id="MobiDB-lite"/>
    </source>
</evidence>
<accession>A0A5P8M3Y9</accession>
<sequence>MKLSDDTTKLVPALIAARAHMVQPKMDATAGKGNFSYEYATLQANIAAVDNAIKDTGLDWRQDVTSDPVAHTVSVTTLIEEKSGQYIQFGPLTMPVEKPTAQGYGSAITYARRYSLTAAMGIAADADDDGQAAAGQNYGNQQQKRPQSPAKRPQKSKQTIEEAIQQKVTEYAKLVQAKPAEMYKQIITKLKLPNKPASALTRNEAGEIYRWIDRQVAEINRTASNDNGSH</sequence>
<dbReference type="EMBL" id="CP045143">
    <property type="protein sequence ID" value="QFR23200.1"/>
    <property type="molecule type" value="Genomic_DNA"/>
</dbReference>
<gene>
    <name evidence="2" type="ORF">D1010_07180</name>
</gene>
<name>A0A5P8M3Y9_9LACO</name>
<reference evidence="2 3" key="1">
    <citation type="submission" date="2019-10" db="EMBL/GenBank/DDBJ databases">
        <title>The completed genome of Lactobacillus harbinensis M1.</title>
        <authorList>
            <person name="Zheng Y."/>
        </authorList>
    </citation>
    <scope>NUCLEOTIDE SEQUENCE [LARGE SCALE GENOMIC DNA]</scope>
    <source>
        <strain evidence="2 3">M1</strain>
    </source>
</reference>
<dbReference type="KEGG" id="lhb:D1010_07180"/>
<feature type="compositionally biased region" description="Low complexity" evidence="1">
    <location>
        <begin position="131"/>
        <end position="143"/>
    </location>
</feature>
<dbReference type="RefSeq" id="WP_152260600.1">
    <property type="nucleotide sequence ID" value="NZ_CP045143.1"/>
</dbReference>
<organism evidence="2 3">
    <name type="scientific">Schleiferilactobacillus harbinensis</name>
    <dbReference type="NCBI Taxonomy" id="304207"/>
    <lineage>
        <taxon>Bacteria</taxon>
        <taxon>Bacillati</taxon>
        <taxon>Bacillota</taxon>
        <taxon>Bacilli</taxon>
        <taxon>Lactobacillales</taxon>
        <taxon>Lactobacillaceae</taxon>
        <taxon>Schleiferilactobacillus</taxon>
    </lineage>
</organism>
<dbReference type="InterPro" id="IPR007499">
    <property type="entry name" value="ERF_bacteria_virus"/>
</dbReference>
<evidence type="ECO:0000313" key="3">
    <source>
        <dbReference type="Proteomes" id="UP000326779"/>
    </source>
</evidence>
<proteinExistence type="predicted"/>
<dbReference type="Proteomes" id="UP000326779">
    <property type="component" value="Chromosome"/>
</dbReference>
<protein>
    <submittedName>
        <fullName evidence="2">Uncharacterized protein</fullName>
    </submittedName>
</protein>